<dbReference type="InterPro" id="IPR024344">
    <property type="entry name" value="MDMPI_metal-binding"/>
</dbReference>
<dbReference type="InterPro" id="IPR034660">
    <property type="entry name" value="DinB/YfiT-like"/>
</dbReference>
<feature type="domain" description="Mycothiol-dependent maleylpyruvate isomerase metal-binding" evidence="2">
    <location>
        <begin position="19"/>
        <end position="141"/>
    </location>
</feature>
<dbReference type="PANTHER" id="PTHR40758">
    <property type="entry name" value="CONSERVED PROTEIN"/>
    <property type="match status" value="1"/>
</dbReference>
<keyword evidence="4" id="KW-1185">Reference proteome</keyword>
<name>A0ABN6QWU3_STRNI</name>
<accession>A0ABN6QWU3</accession>
<dbReference type="PANTHER" id="PTHR40758:SF1">
    <property type="entry name" value="CONSERVED PROTEIN"/>
    <property type="match status" value="1"/>
</dbReference>
<evidence type="ECO:0000313" key="4">
    <source>
        <dbReference type="Proteomes" id="UP001059597"/>
    </source>
</evidence>
<dbReference type="Gene3D" id="1.20.120.450">
    <property type="entry name" value="dinb family like domain"/>
    <property type="match status" value="1"/>
</dbReference>
<dbReference type="Pfam" id="PF11716">
    <property type="entry name" value="MDMPI_N"/>
    <property type="match status" value="1"/>
</dbReference>
<dbReference type="InterPro" id="IPR010872">
    <property type="entry name" value="MDMPI_C-term_domain"/>
</dbReference>
<dbReference type="SUPFAM" id="SSF109854">
    <property type="entry name" value="DinB/YfiT-like putative metalloenzymes"/>
    <property type="match status" value="1"/>
</dbReference>
<evidence type="ECO:0008006" key="5">
    <source>
        <dbReference type="Google" id="ProtNLM"/>
    </source>
</evidence>
<dbReference type="EMBL" id="AP026073">
    <property type="protein sequence ID" value="BDM69305.1"/>
    <property type="molecule type" value="Genomic_DNA"/>
</dbReference>
<dbReference type="Pfam" id="PF07398">
    <property type="entry name" value="MDMPI_C"/>
    <property type="match status" value="1"/>
</dbReference>
<reference evidence="3" key="1">
    <citation type="submission" date="2022-06" db="EMBL/GenBank/DDBJ databases">
        <title>Complete genome sequence of Streptomyces nigrescens HEK616.</title>
        <authorList>
            <person name="Asamizu S."/>
            <person name="Onaka H."/>
        </authorList>
    </citation>
    <scope>NUCLEOTIDE SEQUENCE</scope>
    <source>
        <strain evidence="3">HEK616</strain>
    </source>
</reference>
<protein>
    <recommendedName>
        <fullName evidence="5">Maleylpyruvate isomerase family mycothiol-dependent enzyme</fullName>
    </recommendedName>
</protein>
<evidence type="ECO:0000259" key="1">
    <source>
        <dbReference type="Pfam" id="PF07398"/>
    </source>
</evidence>
<gene>
    <name evidence="3" type="ORF">HEK616_27920</name>
</gene>
<proteinExistence type="predicted"/>
<sequence>METTNRTGHPLPYDTYRQAIERETLRFAEVVQGADPATPVPSCPDWTLADLARHVGSLQRWFGTLLTQLVQEPPRSRDVELGLPERAEEYADWVAAGVPTVAAVLRSTDPRAAMWAWGEDQHARFWARRMLFETLVHRVDAERAVGHESAIDPALAADGVDEFLVNLPYAGLFAPAVTKLRGDGEVIAFRCADAAGATGEEWRVRLDPDGFRLLPRPGAEAGTYDAASSGARAAVRGQAADLLLLLYGRRSYQDPAFDVAGEATALDRWFAHTAF</sequence>
<evidence type="ECO:0000313" key="3">
    <source>
        <dbReference type="EMBL" id="BDM69305.1"/>
    </source>
</evidence>
<dbReference type="NCBIfam" id="TIGR03083">
    <property type="entry name" value="maleylpyruvate isomerase family mycothiol-dependent enzyme"/>
    <property type="match status" value="1"/>
</dbReference>
<evidence type="ECO:0000259" key="2">
    <source>
        <dbReference type="Pfam" id="PF11716"/>
    </source>
</evidence>
<dbReference type="InterPro" id="IPR017517">
    <property type="entry name" value="Maleyloyr_isom"/>
</dbReference>
<organism evidence="3 4">
    <name type="scientific">Streptomyces nigrescens</name>
    <dbReference type="NCBI Taxonomy" id="1920"/>
    <lineage>
        <taxon>Bacteria</taxon>
        <taxon>Bacillati</taxon>
        <taxon>Actinomycetota</taxon>
        <taxon>Actinomycetes</taxon>
        <taxon>Kitasatosporales</taxon>
        <taxon>Streptomycetaceae</taxon>
        <taxon>Streptomyces</taxon>
    </lineage>
</organism>
<feature type="domain" description="MDMPI C-terminal" evidence="1">
    <location>
        <begin position="155"/>
        <end position="268"/>
    </location>
</feature>
<dbReference type="Proteomes" id="UP001059597">
    <property type="component" value="Chromosome"/>
</dbReference>
<dbReference type="RefSeq" id="WP_261953223.1">
    <property type="nucleotide sequence ID" value="NZ_AP026073.1"/>
</dbReference>